<evidence type="ECO:0000313" key="6">
    <source>
        <dbReference type="WBParaSite" id="OFLC_0000447101-mRNA-1"/>
    </source>
</evidence>
<feature type="region of interest" description="Disordered" evidence="3">
    <location>
        <begin position="68"/>
        <end position="90"/>
    </location>
</feature>
<dbReference type="GO" id="GO:0005634">
    <property type="term" value="C:nucleus"/>
    <property type="evidence" value="ECO:0007669"/>
    <property type="project" value="TreeGrafter"/>
</dbReference>
<evidence type="ECO:0000256" key="3">
    <source>
        <dbReference type="SAM" id="MobiDB-lite"/>
    </source>
</evidence>
<dbReference type="GO" id="GO:0000056">
    <property type="term" value="P:ribosomal small subunit export from nucleus"/>
    <property type="evidence" value="ECO:0007669"/>
    <property type="project" value="TreeGrafter"/>
</dbReference>
<dbReference type="STRING" id="387005.A0A183HAG0"/>
<comment type="similarity">
    <text evidence="1">Belongs to the LTV1 family.</text>
</comment>
<dbReference type="GO" id="GO:0042274">
    <property type="term" value="P:ribosomal small subunit biogenesis"/>
    <property type="evidence" value="ECO:0007669"/>
    <property type="project" value="InterPro"/>
</dbReference>
<dbReference type="WBParaSite" id="OFLC_0000447101-mRNA-1">
    <property type="protein sequence ID" value="OFLC_0000447101-mRNA-1"/>
    <property type="gene ID" value="OFLC_0000447101"/>
</dbReference>
<dbReference type="GO" id="GO:0005829">
    <property type="term" value="C:cytosol"/>
    <property type="evidence" value="ECO:0007669"/>
    <property type="project" value="TreeGrafter"/>
</dbReference>
<dbReference type="AlphaFoldDB" id="A0A183HAG0"/>
<dbReference type="Proteomes" id="UP000267606">
    <property type="component" value="Unassembled WGS sequence"/>
</dbReference>
<proteinExistence type="inferred from homology"/>
<evidence type="ECO:0000313" key="4">
    <source>
        <dbReference type="EMBL" id="VDO40103.1"/>
    </source>
</evidence>
<dbReference type="EMBL" id="UZAJ01003409">
    <property type="protein sequence ID" value="VDO40103.1"/>
    <property type="molecule type" value="Genomic_DNA"/>
</dbReference>
<dbReference type="InterPro" id="IPR007307">
    <property type="entry name" value="Ltv1"/>
</dbReference>
<dbReference type="GO" id="GO:0030688">
    <property type="term" value="C:preribosome, small subunit precursor"/>
    <property type="evidence" value="ECO:0007669"/>
    <property type="project" value="TreeGrafter"/>
</dbReference>
<reference evidence="4 5" key="2">
    <citation type="submission" date="2018-11" db="EMBL/GenBank/DDBJ databases">
        <authorList>
            <consortium name="Pathogen Informatics"/>
        </authorList>
    </citation>
    <scope>NUCLEOTIDE SEQUENCE [LARGE SCALE GENOMIC DNA]</scope>
</reference>
<keyword evidence="5" id="KW-1185">Reference proteome</keyword>
<name>A0A183HAG0_9BILA</name>
<dbReference type="PANTHER" id="PTHR21531">
    <property type="entry name" value="LOW-TEMPERATURE VIABILITY PROTEIN LTV1-RELATED"/>
    <property type="match status" value="1"/>
</dbReference>
<feature type="compositionally biased region" description="Basic and acidic residues" evidence="3">
    <location>
        <begin position="76"/>
        <end position="85"/>
    </location>
</feature>
<organism evidence="6">
    <name type="scientific">Onchocerca flexuosa</name>
    <dbReference type="NCBI Taxonomy" id="387005"/>
    <lineage>
        <taxon>Eukaryota</taxon>
        <taxon>Metazoa</taxon>
        <taxon>Ecdysozoa</taxon>
        <taxon>Nematoda</taxon>
        <taxon>Chromadorea</taxon>
        <taxon>Rhabditida</taxon>
        <taxon>Spirurina</taxon>
        <taxon>Spiruromorpha</taxon>
        <taxon>Filarioidea</taxon>
        <taxon>Onchocercidae</taxon>
        <taxon>Onchocerca</taxon>
    </lineage>
</organism>
<reference evidence="6" key="1">
    <citation type="submission" date="2016-06" db="UniProtKB">
        <authorList>
            <consortium name="WormBaseParasite"/>
        </authorList>
    </citation>
    <scope>IDENTIFICATION</scope>
</reference>
<evidence type="ECO:0000256" key="1">
    <source>
        <dbReference type="ARBA" id="ARBA00009078"/>
    </source>
</evidence>
<gene>
    <name evidence="4" type="ORF">OFLC_LOCUS4473</name>
</gene>
<evidence type="ECO:0000313" key="5">
    <source>
        <dbReference type="Proteomes" id="UP000267606"/>
    </source>
</evidence>
<dbReference type="PANTHER" id="PTHR21531:SF0">
    <property type="entry name" value="PROTEIN LTV1 HOMOLOG"/>
    <property type="match status" value="1"/>
</dbReference>
<sequence length="131" mass="15011">MEKIAIVCPNKKKAKWDCETIISAYSNIYNRPALIVDSSRKQKLKPILRQIEKMDCSIQPTTKSVVSKASSATIRKRGETTEERKTRKAAIKAVRAERRIEKKYNKLTFKEERKKAGACCHNSVIKMMPIV</sequence>
<evidence type="ECO:0000256" key="2">
    <source>
        <dbReference type="ARBA" id="ARBA00021561"/>
    </source>
</evidence>
<protein>
    <recommendedName>
        <fullName evidence="2">Protein LTV1 homolog</fullName>
    </recommendedName>
</protein>
<accession>A0A183HAG0</accession>